<evidence type="ECO:0000313" key="1">
    <source>
        <dbReference type="EMBL" id="PLT27945.1"/>
    </source>
</evidence>
<dbReference type="AlphaFoldDB" id="A0A2N5M0V0"/>
<dbReference type="EMBL" id="PGUY01000072">
    <property type="protein sequence ID" value="PLT27945.1"/>
    <property type="molecule type" value="Genomic_DNA"/>
</dbReference>
<dbReference type="InterPro" id="IPR048146">
    <property type="entry name" value="RAxF_45-like"/>
</dbReference>
<name>A0A2N5M0V0_9BACI</name>
<accession>A0A2N5M0V0</accession>
<dbReference type="NCBIfam" id="NF041642">
    <property type="entry name" value="RAxF_45"/>
    <property type="match status" value="1"/>
</dbReference>
<gene>
    <name evidence="1" type="ORF">CUU66_21285</name>
</gene>
<evidence type="ECO:0000313" key="2">
    <source>
        <dbReference type="Proteomes" id="UP000234748"/>
    </source>
</evidence>
<comment type="caution">
    <text evidence="1">The sequence shown here is derived from an EMBL/GenBank/DDBJ whole genome shotgun (WGS) entry which is preliminary data.</text>
</comment>
<keyword evidence="2" id="KW-1185">Reference proteome</keyword>
<dbReference type="RefSeq" id="WP_308302522.1">
    <property type="nucleotide sequence ID" value="NZ_PGUY01000072.1"/>
</dbReference>
<protein>
    <submittedName>
        <fullName evidence="1">Uncharacterized protein</fullName>
    </submittedName>
</protein>
<proteinExistence type="predicted"/>
<sequence>MDRFIGLREQYLNFIYICRAIFHEAIFQGGSLPFFRKLHIQ</sequence>
<reference evidence="1 2" key="1">
    <citation type="submission" date="2017-11" db="EMBL/GenBank/DDBJ databases">
        <title>Comparitive Functional Genomics of Dry Heat Resistant strains isolated from the Viking Spacecraft.</title>
        <authorList>
            <person name="Seuylemezian A."/>
            <person name="Cooper K."/>
            <person name="Vaishampayan P."/>
        </authorList>
    </citation>
    <scope>NUCLEOTIDE SEQUENCE [LARGE SCALE GENOMIC DNA]</scope>
    <source>
        <strain evidence="1 2">V1-29</strain>
    </source>
</reference>
<organism evidence="1 2">
    <name type="scientific">Peribacillus deserti</name>
    <dbReference type="NCBI Taxonomy" id="673318"/>
    <lineage>
        <taxon>Bacteria</taxon>
        <taxon>Bacillati</taxon>
        <taxon>Bacillota</taxon>
        <taxon>Bacilli</taxon>
        <taxon>Bacillales</taxon>
        <taxon>Bacillaceae</taxon>
        <taxon>Peribacillus</taxon>
    </lineage>
</organism>
<dbReference type="Proteomes" id="UP000234748">
    <property type="component" value="Unassembled WGS sequence"/>
</dbReference>